<dbReference type="GO" id="GO:0000400">
    <property type="term" value="F:four-way junction DNA binding"/>
    <property type="evidence" value="ECO:0007669"/>
    <property type="project" value="UniProtKB-UniRule"/>
</dbReference>
<keyword evidence="1 6" id="KW-0963">Cytoplasm</keyword>
<dbReference type="InterPro" id="IPR036267">
    <property type="entry name" value="RuvA_C_sf"/>
</dbReference>
<dbReference type="InterPro" id="IPR000085">
    <property type="entry name" value="RuvA"/>
</dbReference>
<dbReference type="GO" id="GO:0009379">
    <property type="term" value="C:Holliday junction helicase complex"/>
    <property type="evidence" value="ECO:0007669"/>
    <property type="project" value="InterPro"/>
</dbReference>
<name>A0A1E3AL99_9FIRM</name>
<sequence length="201" mass="21623">MFAYLIGRIADISEDNLVLEVNNIGFNVKIPSGIHGLLPGLGEEVKIHTYTCVREDSFQLYGFLTKDDLDMFRLLITVNGIGPKGGLAVLSVLSADDIRMAVLSQDAKTIARAPGIGAKTAQRVILDLKDKVSLEDTFVAKESAAYTESLSGLTESRNEAVEALTALGYSATEALRAVKKVENAESMDVGELLKAALKHIL</sequence>
<organism evidence="10 12">
    <name type="scientific">Eisenbergiella tayi</name>
    <dbReference type="NCBI Taxonomy" id="1432052"/>
    <lineage>
        <taxon>Bacteria</taxon>
        <taxon>Bacillati</taxon>
        <taxon>Bacillota</taxon>
        <taxon>Clostridia</taxon>
        <taxon>Lachnospirales</taxon>
        <taxon>Lachnospiraceae</taxon>
        <taxon>Eisenbergiella</taxon>
    </lineage>
</organism>
<evidence type="ECO:0000259" key="7">
    <source>
        <dbReference type="Pfam" id="PF01330"/>
    </source>
</evidence>
<dbReference type="GO" id="GO:0005524">
    <property type="term" value="F:ATP binding"/>
    <property type="evidence" value="ECO:0007669"/>
    <property type="project" value="InterPro"/>
</dbReference>
<dbReference type="EMBL" id="MCGH01000002">
    <property type="protein sequence ID" value="ODM06606.1"/>
    <property type="molecule type" value="Genomic_DNA"/>
</dbReference>
<gene>
    <name evidence="6 10" type="primary">ruvA</name>
    <name evidence="10" type="ORF">BEH84_03839</name>
    <name evidence="9" type="ORF">BEI61_02496</name>
</gene>
<dbReference type="PATRIC" id="fig|1432052.3.peg.4257"/>
<dbReference type="EMBL" id="MCGI01000004">
    <property type="protein sequence ID" value="ODM09472.1"/>
    <property type="molecule type" value="Genomic_DNA"/>
</dbReference>
<dbReference type="Pfam" id="PF01330">
    <property type="entry name" value="RuvA_N"/>
    <property type="match status" value="1"/>
</dbReference>
<comment type="caution">
    <text evidence="6">Lacks conserved residue(s) required for the propagation of feature annotation.</text>
</comment>
<dbReference type="GeneID" id="93301808"/>
<dbReference type="InterPro" id="IPR012340">
    <property type="entry name" value="NA-bd_OB-fold"/>
</dbReference>
<comment type="similarity">
    <text evidence="6">Belongs to the RuvA family.</text>
</comment>
<keyword evidence="2 6" id="KW-0227">DNA damage</keyword>
<dbReference type="GO" id="GO:0005737">
    <property type="term" value="C:cytoplasm"/>
    <property type="evidence" value="ECO:0007669"/>
    <property type="project" value="UniProtKB-SubCell"/>
</dbReference>
<dbReference type="GO" id="GO:0009378">
    <property type="term" value="F:four-way junction helicase activity"/>
    <property type="evidence" value="ECO:0007669"/>
    <property type="project" value="InterPro"/>
</dbReference>
<evidence type="ECO:0000256" key="6">
    <source>
        <dbReference type="HAMAP-Rule" id="MF_00031"/>
    </source>
</evidence>
<evidence type="ECO:0000256" key="3">
    <source>
        <dbReference type="ARBA" id="ARBA00023125"/>
    </source>
</evidence>
<dbReference type="Proteomes" id="UP000095003">
    <property type="component" value="Unassembled WGS sequence"/>
</dbReference>
<dbReference type="SUPFAM" id="SSF50249">
    <property type="entry name" value="Nucleic acid-binding proteins"/>
    <property type="match status" value="1"/>
</dbReference>
<dbReference type="InterPro" id="IPR010994">
    <property type="entry name" value="RuvA_2-like"/>
</dbReference>
<keyword evidence="10" id="KW-0547">Nucleotide-binding</keyword>
<dbReference type="NCBIfam" id="TIGR00084">
    <property type="entry name" value="ruvA"/>
    <property type="match status" value="1"/>
</dbReference>
<feature type="region of interest" description="Domain I" evidence="6">
    <location>
        <begin position="1"/>
        <end position="64"/>
    </location>
</feature>
<dbReference type="AlphaFoldDB" id="A0A1E3AL99"/>
<dbReference type="GO" id="GO:0006281">
    <property type="term" value="P:DNA repair"/>
    <property type="evidence" value="ECO:0007669"/>
    <property type="project" value="UniProtKB-UniRule"/>
</dbReference>
<evidence type="ECO:0000259" key="8">
    <source>
        <dbReference type="Pfam" id="PF07499"/>
    </source>
</evidence>
<reference evidence="11 12" key="1">
    <citation type="submission" date="2016-07" db="EMBL/GenBank/DDBJ databases">
        <title>Characterization of isolates of Eisenbergiella tayi derived from blood cultures, using whole genome sequencing.</title>
        <authorList>
            <person name="Burdz T."/>
            <person name="Wiebe D."/>
            <person name="Huynh C."/>
            <person name="Bernard K."/>
        </authorList>
    </citation>
    <scope>NUCLEOTIDE SEQUENCE [LARGE SCALE GENOMIC DNA]</scope>
    <source>
        <strain evidence="9 11">NML 110608</strain>
        <strain evidence="10 12">NML 120489</strain>
    </source>
</reference>
<comment type="subunit">
    <text evidence="6">Homotetramer. Forms an RuvA(8)-RuvB(12)-Holliday junction (HJ) complex. HJ DNA is sandwiched between 2 RuvA tetramers; dsDNA enters through RuvA and exits via RuvB. An RuvB hexamer assembles on each DNA strand where it exits the tetramer. Each RuvB hexamer is contacted by two RuvA subunits (via domain III) on 2 adjacent RuvB subunits; this complex drives branch migration. In the full resolvosome a probable DNA-RuvA(4)-RuvB(12)-RuvC(2) complex forms which resolves the HJ.</text>
</comment>
<keyword evidence="10" id="KW-0378">Hydrolase</keyword>
<dbReference type="RefSeq" id="WP_044963850.1">
    <property type="nucleotide sequence ID" value="NZ_DBFYTC010000176.1"/>
</dbReference>
<dbReference type="InterPro" id="IPR013849">
    <property type="entry name" value="DNA_helicase_Holl-junc_RuvA_I"/>
</dbReference>
<dbReference type="SUPFAM" id="SSF46929">
    <property type="entry name" value="DNA helicase RuvA subunit, C-terminal domain"/>
    <property type="match status" value="1"/>
</dbReference>
<dbReference type="Gene3D" id="1.10.150.20">
    <property type="entry name" value="5' to 3' exonuclease, C-terminal subdomain"/>
    <property type="match status" value="1"/>
</dbReference>
<comment type="caution">
    <text evidence="10">The sequence shown here is derived from an EMBL/GenBank/DDBJ whole genome shotgun (WGS) entry which is preliminary data.</text>
</comment>
<dbReference type="Pfam" id="PF07499">
    <property type="entry name" value="RuvA_C"/>
    <property type="match status" value="1"/>
</dbReference>
<evidence type="ECO:0000313" key="10">
    <source>
        <dbReference type="EMBL" id="ODM09472.1"/>
    </source>
</evidence>
<dbReference type="CDD" id="cd14332">
    <property type="entry name" value="UBA_RuvA_C"/>
    <property type="match status" value="1"/>
</dbReference>
<dbReference type="Gene3D" id="2.40.50.140">
    <property type="entry name" value="Nucleic acid-binding proteins"/>
    <property type="match status" value="1"/>
</dbReference>
<feature type="region of interest" description="Domain III" evidence="6">
    <location>
        <begin position="154"/>
        <end position="201"/>
    </location>
</feature>
<feature type="domain" description="DNA helicase Holliday junction RuvA type" evidence="7">
    <location>
        <begin position="1"/>
        <end position="62"/>
    </location>
</feature>
<proteinExistence type="inferred from homology"/>
<evidence type="ECO:0000313" key="12">
    <source>
        <dbReference type="Proteomes" id="UP000095003"/>
    </source>
</evidence>
<feature type="domain" description="Holliday junction DNA helicase RuvA C-terminal" evidence="8">
    <location>
        <begin position="157"/>
        <end position="200"/>
    </location>
</feature>
<dbReference type="GO" id="GO:0006310">
    <property type="term" value="P:DNA recombination"/>
    <property type="evidence" value="ECO:0007669"/>
    <property type="project" value="UniProtKB-UniRule"/>
</dbReference>
<evidence type="ECO:0000256" key="5">
    <source>
        <dbReference type="ARBA" id="ARBA00023204"/>
    </source>
</evidence>
<accession>A0A1E3AL99</accession>
<dbReference type="InterPro" id="IPR011114">
    <property type="entry name" value="RuvA_C"/>
</dbReference>
<evidence type="ECO:0000313" key="11">
    <source>
        <dbReference type="Proteomes" id="UP000094067"/>
    </source>
</evidence>
<evidence type="ECO:0000256" key="1">
    <source>
        <dbReference type="ARBA" id="ARBA00022490"/>
    </source>
</evidence>
<dbReference type="Pfam" id="PF14520">
    <property type="entry name" value="HHH_5"/>
    <property type="match status" value="1"/>
</dbReference>
<keyword evidence="10" id="KW-0347">Helicase</keyword>
<dbReference type="HAMAP" id="MF_00031">
    <property type="entry name" value="DNA_HJ_migration_RuvA"/>
    <property type="match status" value="1"/>
</dbReference>
<evidence type="ECO:0000256" key="2">
    <source>
        <dbReference type="ARBA" id="ARBA00022763"/>
    </source>
</evidence>
<dbReference type="SUPFAM" id="SSF47781">
    <property type="entry name" value="RuvA domain 2-like"/>
    <property type="match status" value="1"/>
</dbReference>
<keyword evidence="10" id="KW-0067">ATP-binding</keyword>
<comment type="domain">
    <text evidence="6">Has three domains with a flexible linker between the domains II and III and assumes an 'L' shape. Domain III is highly mobile and contacts RuvB.</text>
</comment>
<protein>
    <recommendedName>
        <fullName evidence="6">Holliday junction branch migration complex subunit RuvA</fullName>
    </recommendedName>
</protein>
<keyword evidence="3 6" id="KW-0238">DNA-binding</keyword>
<keyword evidence="4 6" id="KW-0233">DNA recombination</keyword>
<dbReference type="GO" id="GO:0048476">
    <property type="term" value="C:Holliday junction resolvase complex"/>
    <property type="evidence" value="ECO:0007669"/>
    <property type="project" value="UniProtKB-UniRule"/>
</dbReference>
<keyword evidence="5 6" id="KW-0234">DNA repair</keyword>
<dbReference type="Gene3D" id="1.10.8.10">
    <property type="entry name" value="DNA helicase RuvA subunit, C-terminal domain"/>
    <property type="match status" value="1"/>
</dbReference>
<dbReference type="GO" id="GO:0016787">
    <property type="term" value="F:hydrolase activity"/>
    <property type="evidence" value="ECO:0007669"/>
    <property type="project" value="UniProtKB-KW"/>
</dbReference>
<comment type="function">
    <text evidence="6">The RuvA-RuvB-RuvC complex processes Holliday junction (HJ) DNA during genetic recombination and DNA repair, while the RuvA-RuvB complex plays an important role in the rescue of blocked DNA replication forks via replication fork reversal (RFR). RuvA specifically binds to HJ cruciform DNA, conferring on it an open structure. The RuvB hexamer acts as an ATP-dependent pump, pulling dsDNA into and through the RuvAB complex. HJ branch migration allows RuvC to scan DNA until it finds its consensus sequence, where it cleaves and resolves the cruciform DNA.</text>
</comment>
<evidence type="ECO:0000256" key="4">
    <source>
        <dbReference type="ARBA" id="ARBA00023172"/>
    </source>
</evidence>
<evidence type="ECO:0000313" key="9">
    <source>
        <dbReference type="EMBL" id="ODM06606.1"/>
    </source>
</evidence>
<dbReference type="Proteomes" id="UP000094067">
    <property type="component" value="Unassembled WGS sequence"/>
</dbReference>
<comment type="subcellular location">
    <subcellularLocation>
        <location evidence="6">Cytoplasm</location>
    </subcellularLocation>
</comment>